<protein>
    <submittedName>
        <fullName evidence="2">Uncharacterized protein</fullName>
    </submittedName>
</protein>
<organism evidence="2 3">
    <name type="scientific">Teratosphaeria nubilosa</name>
    <dbReference type="NCBI Taxonomy" id="161662"/>
    <lineage>
        <taxon>Eukaryota</taxon>
        <taxon>Fungi</taxon>
        <taxon>Dikarya</taxon>
        <taxon>Ascomycota</taxon>
        <taxon>Pezizomycotina</taxon>
        <taxon>Dothideomycetes</taxon>
        <taxon>Dothideomycetidae</taxon>
        <taxon>Mycosphaerellales</taxon>
        <taxon>Teratosphaeriaceae</taxon>
        <taxon>Teratosphaeria</taxon>
    </lineage>
</organism>
<evidence type="ECO:0000313" key="2">
    <source>
        <dbReference type="EMBL" id="KAF2770141.1"/>
    </source>
</evidence>
<evidence type="ECO:0000313" key="3">
    <source>
        <dbReference type="Proteomes" id="UP000799436"/>
    </source>
</evidence>
<sequence>MDIAVASCRKLPCKLEMRLRQSCSMARLAGRPDATKAASYAMRCAHKGRHGMLPPTGCFCTPIETPEASSEDGQMSCFGIDSIYATEITVQHVHPNSNKYQRRSRSTKKHGWNSVGDGPNAQPDEIIVYQHKPYNLVPLPAHSAHARRRLADFSHRTVSHFSQSTNTRIKQ</sequence>
<keyword evidence="3" id="KW-1185">Reference proteome</keyword>
<feature type="region of interest" description="Disordered" evidence="1">
    <location>
        <begin position="95"/>
        <end position="120"/>
    </location>
</feature>
<dbReference type="EMBL" id="ML995828">
    <property type="protein sequence ID" value="KAF2770141.1"/>
    <property type="molecule type" value="Genomic_DNA"/>
</dbReference>
<evidence type="ECO:0000256" key="1">
    <source>
        <dbReference type="SAM" id="MobiDB-lite"/>
    </source>
</evidence>
<proteinExistence type="predicted"/>
<reference evidence="2" key="1">
    <citation type="journal article" date="2020" name="Stud. Mycol.">
        <title>101 Dothideomycetes genomes: a test case for predicting lifestyles and emergence of pathogens.</title>
        <authorList>
            <person name="Haridas S."/>
            <person name="Albert R."/>
            <person name="Binder M."/>
            <person name="Bloem J."/>
            <person name="Labutti K."/>
            <person name="Salamov A."/>
            <person name="Andreopoulos B."/>
            <person name="Baker S."/>
            <person name="Barry K."/>
            <person name="Bills G."/>
            <person name="Bluhm B."/>
            <person name="Cannon C."/>
            <person name="Castanera R."/>
            <person name="Culley D."/>
            <person name="Daum C."/>
            <person name="Ezra D."/>
            <person name="Gonzalez J."/>
            <person name="Henrissat B."/>
            <person name="Kuo A."/>
            <person name="Liang C."/>
            <person name="Lipzen A."/>
            <person name="Lutzoni F."/>
            <person name="Magnuson J."/>
            <person name="Mondo S."/>
            <person name="Nolan M."/>
            <person name="Ohm R."/>
            <person name="Pangilinan J."/>
            <person name="Park H.-J."/>
            <person name="Ramirez L."/>
            <person name="Alfaro M."/>
            <person name="Sun H."/>
            <person name="Tritt A."/>
            <person name="Yoshinaga Y."/>
            <person name="Zwiers L.-H."/>
            <person name="Turgeon B."/>
            <person name="Goodwin S."/>
            <person name="Spatafora J."/>
            <person name="Crous P."/>
            <person name="Grigoriev I."/>
        </authorList>
    </citation>
    <scope>NUCLEOTIDE SEQUENCE</scope>
    <source>
        <strain evidence="2">CBS 116005</strain>
    </source>
</reference>
<accession>A0A6G1LB23</accession>
<name>A0A6G1LB23_9PEZI</name>
<dbReference type="AlphaFoldDB" id="A0A6G1LB23"/>
<dbReference type="Proteomes" id="UP000799436">
    <property type="component" value="Unassembled WGS sequence"/>
</dbReference>
<feature type="compositionally biased region" description="Basic residues" evidence="1">
    <location>
        <begin position="100"/>
        <end position="111"/>
    </location>
</feature>
<gene>
    <name evidence="2" type="ORF">EJ03DRAFT_80695</name>
</gene>